<name>A0A078B989_STYLE</name>
<dbReference type="OrthoDB" id="21204at2759"/>
<keyword evidence="10 14" id="KW-1133">Transmembrane helix</keyword>
<evidence type="ECO:0000256" key="5">
    <source>
        <dbReference type="ARBA" id="ARBA00022692"/>
    </source>
</evidence>
<evidence type="ECO:0000256" key="12">
    <source>
        <dbReference type="PROSITE-ProRule" id="PRU00175"/>
    </source>
</evidence>
<dbReference type="PANTHER" id="PTHR45977:SF4">
    <property type="entry name" value="RING-TYPE DOMAIN-CONTAINING PROTEIN"/>
    <property type="match status" value="1"/>
</dbReference>
<dbReference type="EMBL" id="CCKQ01019076">
    <property type="protein sequence ID" value="CDW91085.1"/>
    <property type="molecule type" value="Genomic_DNA"/>
</dbReference>
<evidence type="ECO:0000256" key="13">
    <source>
        <dbReference type="SAM" id="MobiDB-lite"/>
    </source>
</evidence>
<evidence type="ECO:0000256" key="11">
    <source>
        <dbReference type="ARBA" id="ARBA00023136"/>
    </source>
</evidence>
<comment type="catalytic activity">
    <reaction evidence="1">
        <text>S-ubiquitinyl-[E2 ubiquitin-conjugating enzyme]-L-cysteine + [acceptor protein]-L-lysine = [E2 ubiquitin-conjugating enzyme]-L-cysteine + N(6)-ubiquitinyl-[acceptor protein]-L-lysine.</text>
        <dbReference type="EC" id="2.3.2.27"/>
    </reaction>
</comment>
<feature type="region of interest" description="Disordered" evidence="13">
    <location>
        <begin position="388"/>
        <end position="412"/>
    </location>
</feature>
<keyword evidence="9" id="KW-0862">Zinc</keyword>
<dbReference type="AlphaFoldDB" id="A0A078B989"/>
<keyword evidence="8" id="KW-0833">Ubl conjugation pathway</keyword>
<proteinExistence type="predicted"/>
<dbReference type="CDD" id="cd16454">
    <property type="entry name" value="RING-H2_PA-TM-RING"/>
    <property type="match status" value="1"/>
</dbReference>
<dbReference type="InterPro" id="IPR013083">
    <property type="entry name" value="Znf_RING/FYVE/PHD"/>
</dbReference>
<comment type="subcellular location">
    <subcellularLocation>
        <location evidence="2">Membrane</location>
        <topology evidence="2">Multi-pass membrane protein</topology>
    </subcellularLocation>
</comment>
<keyword evidence="4" id="KW-0808">Transferase</keyword>
<evidence type="ECO:0000256" key="6">
    <source>
        <dbReference type="ARBA" id="ARBA00022723"/>
    </source>
</evidence>
<evidence type="ECO:0000256" key="7">
    <source>
        <dbReference type="ARBA" id="ARBA00022771"/>
    </source>
</evidence>
<dbReference type="GO" id="GO:0008270">
    <property type="term" value="F:zinc ion binding"/>
    <property type="evidence" value="ECO:0007669"/>
    <property type="project" value="UniProtKB-KW"/>
</dbReference>
<evidence type="ECO:0000313" key="17">
    <source>
        <dbReference type="Proteomes" id="UP000039865"/>
    </source>
</evidence>
<evidence type="ECO:0000259" key="15">
    <source>
        <dbReference type="PROSITE" id="PS50089"/>
    </source>
</evidence>
<dbReference type="InterPro" id="IPR001841">
    <property type="entry name" value="Znf_RING"/>
</dbReference>
<evidence type="ECO:0000256" key="9">
    <source>
        <dbReference type="ARBA" id="ARBA00022833"/>
    </source>
</evidence>
<evidence type="ECO:0000256" key="3">
    <source>
        <dbReference type="ARBA" id="ARBA00012483"/>
    </source>
</evidence>
<dbReference type="Proteomes" id="UP000039865">
    <property type="component" value="Unassembled WGS sequence"/>
</dbReference>
<dbReference type="GO" id="GO:0016020">
    <property type="term" value="C:membrane"/>
    <property type="evidence" value="ECO:0007669"/>
    <property type="project" value="UniProtKB-SubCell"/>
</dbReference>
<evidence type="ECO:0000256" key="10">
    <source>
        <dbReference type="ARBA" id="ARBA00022989"/>
    </source>
</evidence>
<evidence type="ECO:0000256" key="1">
    <source>
        <dbReference type="ARBA" id="ARBA00000900"/>
    </source>
</evidence>
<dbReference type="GO" id="GO:0061630">
    <property type="term" value="F:ubiquitin protein ligase activity"/>
    <property type="evidence" value="ECO:0007669"/>
    <property type="project" value="UniProtKB-EC"/>
</dbReference>
<evidence type="ECO:0000256" key="4">
    <source>
        <dbReference type="ARBA" id="ARBA00022679"/>
    </source>
</evidence>
<organism evidence="16 17">
    <name type="scientific">Stylonychia lemnae</name>
    <name type="common">Ciliate</name>
    <dbReference type="NCBI Taxonomy" id="5949"/>
    <lineage>
        <taxon>Eukaryota</taxon>
        <taxon>Sar</taxon>
        <taxon>Alveolata</taxon>
        <taxon>Ciliophora</taxon>
        <taxon>Intramacronucleata</taxon>
        <taxon>Spirotrichea</taxon>
        <taxon>Stichotrichia</taxon>
        <taxon>Sporadotrichida</taxon>
        <taxon>Oxytrichidae</taxon>
        <taxon>Stylonychinae</taxon>
        <taxon>Stylonychia</taxon>
    </lineage>
</organism>
<dbReference type="PROSITE" id="PS50089">
    <property type="entry name" value="ZF_RING_2"/>
    <property type="match status" value="1"/>
</dbReference>
<evidence type="ECO:0000256" key="2">
    <source>
        <dbReference type="ARBA" id="ARBA00004141"/>
    </source>
</evidence>
<accession>A0A078B989</accession>
<protein>
    <recommendedName>
        <fullName evidence="3">RING-type E3 ubiquitin transferase</fullName>
        <ecNumber evidence="3">2.3.2.27</ecNumber>
    </recommendedName>
</protein>
<feature type="compositionally biased region" description="Polar residues" evidence="13">
    <location>
        <begin position="393"/>
        <end position="412"/>
    </location>
</feature>
<evidence type="ECO:0000256" key="14">
    <source>
        <dbReference type="SAM" id="Phobius"/>
    </source>
</evidence>
<dbReference type="PANTHER" id="PTHR45977">
    <property type="entry name" value="TARGET OF ERK KINASE MPK-1"/>
    <property type="match status" value="1"/>
</dbReference>
<keyword evidence="17" id="KW-1185">Reference proteome</keyword>
<feature type="transmembrane region" description="Helical" evidence="14">
    <location>
        <begin position="38"/>
        <end position="66"/>
    </location>
</feature>
<dbReference type="Gene3D" id="3.30.40.10">
    <property type="entry name" value="Zinc/RING finger domain, C3HC4 (zinc finger)"/>
    <property type="match status" value="1"/>
</dbReference>
<dbReference type="Pfam" id="PF13639">
    <property type="entry name" value="zf-RING_2"/>
    <property type="match status" value="1"/>
</dbReference>
<keyword evidence="7 12" id="KW-0863">Zinc-finger</keyword>
<reference evidence="16 17" key="1">
    <citation type="submission" date="2014-06" db="EMBL/GenBank/DDBJ databases">
        <authorList>
            <person name="Swart Estienne"/>
        </authorList>
    </citation>
    <scope>NUCLEOTIDE SEQUENCE [LARGE SCALE GENOMIC DNA]</scope>
    <source>
        <strain evidence="16 17">130c</strain>
    </source>
</reference>
<dbReference type="GO" id="GO:0016567">
    <property type="term" value="P:protein ubiquitination"/>
    <property type="evidence" value="ECO:0007669"/>
    <property type="project" value="TreeGrafter"/>
</dbReference>
<dbReference type="GO" id="GO:0006511">
    <property type="term" value="P:ubiquitin-dependent protein catabolic process"/>
    <property type="evidence" value="ECO:0007669"/>
    <property type="project" value="TreeGrafter"/>
</dbReference>
<dbReference type="InParanoid" id="A0A078B989"/>
<evidence type="ECO:0000256" key="8">
    <source>
        <dbReference type="ARBA" id="ARBA00022786"/>
    </source>
</evidence>
<dbReference type="SUPFAM" id="SSF57850">
    <property type="entry name" value="RING/U-box"/>
    <property type="match status" value="1"/>
</dbReference>
<evidence type="ECO:0000313" key="16">
    <source>
        <dbReference type="EMBL" id="CDW91085.1"/>
    </source>
</evidence>
<sequence length="447" mass="51507">MLFSARIDTSKCGRQLLIWLMIDCGNGDNTEINRLNTFVLIVLILGYIQMLYFLVISIFLIYLLIITGKQSRSQVRNQNEIIDQLPQTPVQTIPPQINLNLDPSDVNNPYGIRDRVQMSLLKRNIEKYIKKLRKIKYKKDMDNPDQLDECAICLTKFIDNDDLLQLQCDKRHLFHRDCGSEWIKINATCPLCRQDFKTAICGLGLSGSQFSSRIIENNSISVRSSYREHQLGTPQNRYGLVRRPRIISVISMLDQDPEQIQRQFTDPQAANQMIILEHDLQNHSPPSIQDQRRRAYHTRRSGNNSLRASPSMQNQNGRAILQVISQYDIDQSMLPTIQNDQGPNSHLNNFLIEQENSIYRRQRSNNMNEIDNIIQEELNSMSDQLAAAANAAGSNGQNRSLQPDMSRQDGPTQVTMNENLATSRTTSRHHRRFQTLRETLFLNPLQI</sequence>
<keyword evidence="11 14" id="KW-0472">Membrane</keyword>
<feature type="domain" description="RING-type" evidence="15">
    <location>
        <begin position="150"/>
        <end position="193"/>
    </location>
</feature>
<keyword evidence="5 14" id="KW-0812">Transmembrane</keyword>
<keyword evidence="6" id="KW-0479">Metal-binding</keyword>
<dbReference type="EC" id="2.3.2.27" evidence="3"/>
<gene>
    <name evidence="16" type="primary">Contig10646.g11365</name>
    <name evidence="16" type="ORF">STYLEM_20235</name>
</gene>